<dbReference type="EMBL" id="JAMLDX010000005">
    <property type="protein sequence ID" value="MCP3730442.1"/>
    <property type="molecule type" value="Genomic_DNA"/>
</dbReference>
<reference evidence="2" key="1">
    <citation type="submission" date="2022-05" db="EMBL/GenBank/DDBJ databases">
        <title>Sphingomonas sp. strain MG17 Genome sequencing and assembly.</title>
        <authorList>
            <person name="Kim I."/>
        </authorList>
    </citation>
    <scope>NUCLEOTIDE SEQUENCE</scope>
    <source>
        <strain evidence="2">MG17</strain>
    </source>
</reference>
<evidence type="ECO:0008006" key="4">
    <source>
        <dbReference type="Google" id="ProtNLM"/>
    </source>
</evidence>
<dbReference type="AlphaFoldDB" id="A0A9X2HIA4"/>
<evidence type="ECO:0000313" key="2">
    <source>
        <dbReference type="EMBL" id="MCP3730442.1"/>
    </source>
</evidence>
<name>A0A9X2HIA4_9SPHN</name>
<dbReference type="Gene3D" id="1.10.530.10">
    <property type="match status" value="1"/>
</dbReference>
<protein>
    <recommendedName>
        <fullName evidence="4">DdrB-like domain-containing protein</fullName>
    </recommendedName>
</protein>
<feature type="region of interest" description="Disordered" evidence="1">
    <location>
        <begin position="859"/>
        <end position="896"/>
    </location>
</feature>
<keyword evidence="3" id="KW-1185">Reference proteome</keyword>
<dbReference type="RefSeq" id="WP_254292574.1">
    <property type="nucleotide sequence ID" value="NZ_JAMLDX010000005.1"/>
</dbReference>
<sequence>MGLPTQARRLPRNRPGAEPPPPPAPGFFEGVYASARAPDARAMRNARIDEAEQDAIADVAQRLIAEGVDPASLRRQNWAEGFQDRLRGTWSVDAVLGEAAKRRTSNPKVYGAIEVDPVKFRAAIAAPIDPDYRDVLDTAERATTAQSIVGGLWGGAAEPENVATMGIGAGGKAIAETIVRNVVLQSRVEAVSAVPRALDKAARGEDTSTGTLLAESAMGIAGAGVLSGVGKAVELGVPKAGDALASGRERAIAALWDRLPETVRAKWGSAAKLPDDELPGLAELVIGRDNLTVDEKAAIDVLTREAEIERGNPFIPDGAGVAAHREGLGEAMRRILSAMPDAPPVKPALPSGSPVPRLRGGTAIGTGTVGVEGGTVLKSRIRTVESGGSNVAKNPNSSALGPYQFIRSTWLTLYKQRFGASEGDDAIAAKRTDPKINELLIDDLIGLNARALQRAGHAADAGNLYLAHFAGEAGARKLLGADPNASAASVLGAGVIRANPFLARMTAGDVVQWAHRKMGGAHADVASGAPSIRDRVQEELEAAEADLARLDDEAGTAPQIRDILDEVADEAAVPGDDIDLPVLDGPAVAPVQGVPVEVLATIPPLRGIVRDRSRSLAKIDDIAAELGVTKDQARTALLHLVGQGELRQNRKTGHFMRPPAEGPLDILKWLARRGGLHPSGARGGGAGGFAGHGLGKAQIVNGKRVGGRDMDRFVPGAGPLLRDSGMGLDEAAEQLWSEGYFRQRPSEAELIDVLEDAVQRGKKFYPIGDEPELPAPFMDKDGWQPGEREFYEAGIADAADELGVALDDDAVAAITRLRRGTDIDPASAIALHVNQEMEAARWDALAESDEIDYEAMYGDLDPQSRSEGADRGEGGGGFAADAGDAGAQRAGGDDGAAAAQLGQARLAEFDDPHGSGADAQIESVAHDVRADPNVAAKLKQQAELKAASPMQAKVDQESTIGAPLFDAVDQFGFRLDDEGDVINPADLLADIDADDAALNIIKDCLK</sequence>
<proteinExistence type="predicted"/>
<dbReference type="Proteomes" id="UP001139451">
    <property type="component" value="Unassembled WGS sequence"/>
</dbReference>
<gene>
    <name evidence="2" type="ORF">M9978_08370</name>
</gene>
<comment type="caution">
    <text evidence="2">The sequence shown here is derived from an EMBL/GenBank/DDBJ whole genome shotgun (WGS) entry which is preliminary data.</text>
</comment>
<feature type="compositionally biased region" description="Basic and acidic residues" evidence="1">
    <location>
        <begin position="862"/>
        <end position="873"/>
    </location>
</feature>
<evidence type="ECO:0000256" key="1">
    <source>
        <dbReference type="SAM" id="MobiDB-lite"/>
    </source>
</evidence>
<feature type="region of interest" description="Disordered" evidence="1">
    <location>
        <begin position="1"/>
        <end position="26"/>
    </location>
</feature>
<organism evidence="2 3">
    <name type="scientific">Sphingomonas tagetis</name>
    <dbReference type="NCBI Taxonomy" id="2949092"/>
    <lineage>
        <taxon>Bacteria</taxon>
        <taxon>Pseudomonadati</taxon>
        <taxon>Pseudomonadota</taxon>
        <taxon>Alphaproteobacteria</taxon>
        <taxon>Sphingomonadales</taxon>
        <taxon>Sphingomonadaceae</taxon>
        <taxon>Sphingomonas</taxon>
    </lineage>
</organism>
<accession>A0A9X2HIA4</accession>
<evidence type="ECO:0000313" key="3">
    <source>
        <dbReference type="Proteomes" id="UP001139451"/>
    </source>
</evidence>
<feature type="compositionally biased region" description="Low complexity" evidence="1">
    <location>
        <begin position="879"/>
        <end position="896"/>
    </location>
</feature>